<gene>
    <name evidence="6" type="ORF">DET57_1288</name>
</gene>
<evidence type="ECO:0000256" key="2">
    <source>
        <dbReference type="ARBA" id="ARBA00023125"/>
    </source>
</evidence>
<feature type="DNA-binding region" description="H-T-H motif" evidence="4">
    <location>
        <begin position="34"/>
        <end position="53"/>
    </location>
</feature>
<dbReference type="PANTHER" id="PTHR30055:SF234">
    <property type="entry name" value="HTH-TYPE TRANSCRIPTIONAL REGULATOR BETI"/>
    <property type="match status" value="1"/>
</dbReference>
<dbReference type="PANTHER" id="PTHR30055">
    <property type="entry name" value="HTH-TYPE TRANSCRIPTIONAL REGULATOR RUTR"/>
    <property type="match status" value="1"/>
</dbReference>
<keyword evidence="1" id="KW-0805">Transcription regulation</keyword>
<comment type="caution">
    <text evidence="6">The sequence shown here is derived from an EMBL/GenBank/DDBJ whole genome shotgun (WGS) entry which is preliminary data.</text>
</comment>
<sequence>MAEGKVLHKQQIRRAEIVAAAQKCLAEKGLHGASVADIARQAGLSVGQLYRIFASKEEIVEAIVSEIVNARVGEMVAGNHDLVRMASVLAGVIPATDDTKTDNYLLMEINAEASRNPRLREIMYQADRRLKEEGGRLTRHYHPEMSAEQINVACEFIAILTEGAAYRCELTTTSTIDKTAMEALYRNVFHLLFSKE</sequence>
<dbReference type="SUPFAM" id="SSF46689">
    <property type="entry name" value="Homeodomain-like"/>
    <property type="match status" value="1"/>
</dbReference>
<dbReference type="Gene3D" id="1.10.357.10">
    <property type="entry name" value="Tetracycline Repressor, domain 2"/>
    <property type="match status" value="1"/>
</dbReference>
<reference evidence="6 7" key="1">
    <citation type="submission" date="2018-05" db="EMBL/GenBank/DDBJ databases">
        <title>Freshwater and sediment microbial communities from various areas in North America, analyzing microbe dynamics in response to fracking.</title>
        <authorList>
            <person name="Lamendella R."/>
        </authorList>
    </citation>
    <scope>NUCLEOTIDE SEQUENCE [LARGE SCALE GENOMIC DNA]</scope>
    <source>
        <strain evidence="6 7">67</strain>
    </source>
</reference>
<dbReference type="Pfam" id="PF00440">
    <property type="entry name" value="TetR_N"/>
    <property type="match status" value="1"/>
</dbReference>
<keyword evidence="3" id="KW-0804">Transcription</keyword>
<proteinExistence type="predicted"/>
<name>A0A318FKX5_KLEOX</name>
<dbReference type="InterPro" id="IPR050109">
    <property type="entry name" value="HTH-type_TetR-like_transc_reg"/>
</dbReference>
<evidence type="ECO:0000313" key="7">
    <source>
        <dbReference type="Proteomes" id="UP000247485"/>
    </source>
</evidence>
<dbReference type="Proteomes" id="UP000247485">
    <property type="component" value="Unassembled WGS sequence"/>
</dbReference>
<evidence type="ECO:0000256" key="3">
    <source>
        <dbReference type="ARBA" id="ARBA00023163"/>
    </source>
</evidence>
<evidence type="ECO:0000256" key="1">
    <source>
        <dbReference type="ARBA" id="ARBA00023015"/>
    </source>
</evidence>
<evidence type="ECO:0000313" key="6">
    <source>
        <dbReference type="EMBL" id="PXW36731.1"/>
    </source>
</evidence>
<dbReference type="PRINTS" id="PR00455">
    <property type="entry name" value="HTHTETR"/>
</dbReference>
<dbReference type="InterPro" id="IPR009057">
    <property type="entry name" value="Homeodomain-like_sf"/>
</dbReference>
<dbReference type="GO" id="GO:0003700">
    <property type="term" value="F:DNA-binding transcription factor activity"/>
    <property type="evidence" value="ECO:0007669"/>
    <property type="project" value="TreeGrafter"/>
</dbReference>
<evidence type="ECO:0000256" key="4">
    <source>
        <dbReference type="PROSITE-ProRule" id="PRU00335"/>
    </source>
</evidence>
<keyword evidence="2 4" id="KW-0238">DNA-binding</keyword>
<protein>
    <submittedName>
        <fullName evidence="6">TetR family transcriptional regulator</fullName>
    </submittedName>
</protein>
<organism evidence="6 7">
    <name type="scientific">Klebsiella oxytoca</name>
    <dbReference type="NCBI Taxonomy" id="571"/>
    <lineage>
        <taxon>Bacteria</taxon>
        <taxon>Pseudomonadati</taxon>
        <taxon>Pseudomonadota</taxon>
        <taxon>Gammaproteobacteria</taxon>
        <taxon>Enterobacterales</taxon>
        <taxon>Enterobacteriaceae</taxon>
        <taxon>Klebsiella/Raoultella group</taxon>
        <taxon>Klebsiella</taxon>
    </lineage>
</organism>
<dbReference type="AlphaFoldDB" id="A0A318FKX5"/>
<dbReference type="PROSITE" id="PS50977">
    <property type="entry name" value="HTH_TETR_2"/>
    <property type="match status" value="1"/>
</dbReference>
<dbReference type="EMBL" id="QJJG01000028">
    <property type="protein sequence ID" value="PXW36731.1"/>
    <property type="molecule type" value="Genomic_DNA"/>
</dbReference>
<evidence type="ECO:0000259" key="5">
    <source>
        <dbReference type="PROSITE" id="PS50977"/>
    </source>
</evidence>
<dbReference type="RefSeq" id="WP_110277086.1">
    <property type="nucleotide sequence ID" value="NZ_QJJG01000028.1"/>
</dbReference>
<feature type="domain" description="HTH tetR-type" evidence="5">
    <location>
        <begin position="11"/>
        <end position="71"/>
    </location>
</feature>
<dbReference type="GO" id="GO:0000976">
    <property type="term" value="F:transcription cis-regulatory region binding"/>
    <property type="evidence" value="ECO:0007669"/>
    <property type="project" value="TreeGrafter"/>
</dbReference>
<dbReference type="InterPro" id="IPR001647">
    <property type="entry name" value="HTH_TetR"/>
</dbReference>
<accession>A0A318FKX5</accession>